<dbReference type="SUPFAM" id="SSF63817">
    <property type="entry name" value="Sortase"/>
    <property type="match status" value="1"/>
</dbReference>
<dbReference type="InterPro" id="IPR023365">
    <property type="entry name" value="Sortase_dom-sf"/>
</dbReference>
<dbReference type="NCBIfam" id="TIGR03064">
    <property type="entry name" value="sortase_srtB"/>
    <property type="match status" value="1"/>
</dbReference>
<dbReference type="InterPro" id="IPR009835">
    <property type="entry name" value="SrtB"/>
</dbReference>
<reference evidence="2" key="1">
    <citation type="submission" date="2021-02" db="EMBL/GenBank/DDBJ databases">
        <title>Infant gut strain persistence is associated with maternal origin, phylogeny, and functional potential including surface adhesion and iron acquisition.</title>
        <authorList>
            <person name="Lou Y.C."/>
        </authorList>
    </citation>
    <scope>NUCLEOTIDE SEQUENCE</scope>
    <source>
        <strain evidence="2">L3_101_000M1_dasL3_101_000M1_concoct_87</strain>
    </source>
</reference>
<dbReference type="EMBL" id="JAGZGG010000015">
    <property type="protein sequence ID" value="MBS5332376.1"/>
    <property type="molecule type" value="Genomic_DNA"/>
</dbReference>
<organism evidence="2 3">
    <name type="scientific">Subdoligranulum variabile</name>
    <dbReference type="NCBI Taxonomy" id="214851"/>
    <lineage>
        <taxon>Bacteria</taxon>
        <taxon>Bacillati</taxon>
        <taxon>Bacillota</taxon>
        <taxon>Clostridia</taxon>
        <taxon>Eubacteriales</taxon>
        <taxon>Oscillospiraceae</taxon>
        <taxon>Subdoligranulum</taxon>
    </lineage>
</organism>
<proteinExistence type="predicted"/>
<dbReference type="GO" id="GO:0016787">
    <property type="term" value="F:hydrolase activity"/>
    <property type="evidence" value="ECO:0007669"/>
    <property type="project" value="UniProtKB-KW"/>
</dbReference>
<protein>
    <submittedName>
        <fullName evidence="2">Class B sortase</fullName>
        <ecNumber evidence="2">3.4.22.71</ecNumber>
    </submittedName>
</protein>
<evidence type="ECO:0000313" key="2">
    <source>
        <dbReference type="EMBL" id="MBS5332376.1"/>
    </source>
</evidence>
<dbReference type="AlphaFoldDB" id="A0A943HJ69"/>
<keyword evidence="2" id="KW-0378">Hydrolase</keyword>
<evidence type="ECO:0000313" key="3">
    <source>
        <dbReference type="Proteomes" id="UP000759273"/>
    </source>
</evidence>
<comment type="caution">
    <text evidence="2">The sequence shown here is derived from an EMBL/GenBank/DDBJ whole genome shotgun (WGS) entry which is preliminary data.</text>
</comment>
<feature type="active site" description="Proton donor/acceptor" evidence="1">
    <location>
        <position position="135"/>
    </location>
</feature>
<dbReference type="CDD" id="cd05826">
    <property type="entry name" value="Sortase_B"/>
    <property type="match status" value="1"/>
</dbReference>
<dbReference type="Gene3D" id="2.40.260.10">
    <property type="entry name" value="Sortase"/>
    <property type="match status" value="1"/>
</dbReference>
<name>A0A943HJ69_9FIRM</name>
<evidence type="ECO:0000256" key="1">
    <source>
        <dbReference type="PIRSR" id="PIRSR605754-1"/>
    </source>
</evidence>
<feature type="active site" description="Acyl-thioester intermediate" evidence="1">
    <location>
        <position position="228"/>
    </location>
</feature>
<accession>A0A943HJ69</accession>
<sequence length="255" mass="27122">MLSAAAHLARLGSAVVSALAAVLMAVLLAFGGFALWQDAAVSRGAFASADLLQYKPADKNTAAPTLAELQALNPDVCGWLTIDGTHIDYPLVQGATNMDYINRDVYGEFSLSGAVFLDSRSKADFSDGYSIVYAHHMENGAMFGDVSKFVQADYFAAHPSGSLILPDAAYEIELFVCLEADAYDAEIYAVERYTADTAALLDAVQARAVQQRALDVGSQDRLIALSTCAGAETNGRVVLLGRLRPATLDEGDETQ</sequence>
<gene>
    <name evidence="2" type="primary">srtB</name>
    <name evidence="2" type="ORF">KHY36_07605</name>
</gene>
<dbReference type="Proteomes" id="UP000759273">
    <property type="component" value="Unassembled WGS sequence"/>
</dbReference>
<dbReference type="EC" id="3.4.22.71" evidence="2"/>